<comment type="caution">
    <text evidence="2">The sequence shown here is derived from an EMBL/GenBank/DDBJ whole genome shotgun (WGS) entry which is preliminary data.</text>
</comment>
<dbReference type="Proteomes" id="UP000215145">
    <property type="component" value="Unassembled WGS sequence"/>
</dbReference>
<evidence type="ECO:0000313" key="3">
    <source>
        <dbReference type="Proteomes" id="UP000215145"/>
    </source>
</evidence>
<dbReference type="InterPro" id="IPR029068">
    <property type="entry name" value="Glyas_Bleomycin-R_OHBP_Dase"/>
</dbReference>
<protein>
    <submittedName>
        <fullName evidence="2">VOC family protein</fullName>
    </submittedName>
</protein>
<dbReference type="EMBL" id="NMUQ01000002">
    <property type="protein sequence ID" value="OXM15128.1"/>
    <property type="molecule type" value="Genomic_DNA"/>
</dbReference>
<keyword evidence="3" id="KW-1185">Reference proteome</keyword>
<evidence type="ECO:0000313" key="2">
    <source>
        <dbReference type="EMBL" id="OXM15128.1"/>
    </source>
</evidence>
<proteinExistence type="predicted"/>
<accession>A0A229NZ54</accession>
<dbReference type="Pfam" id="PF00903">
    <property type="entry name" value="Glyoxalase"/>
    <property type="match status" value="1"/>
</dbReference>
<evidence type="ECO:0000259" key="1">
    <source>
        <dbReference type="Pfam" id="PF00903"/>
    </source>
</evidence>
<name>A0A229NZ54_9BACL</name>
<sequence>MIVHPFIVVENCKDEIKYYQHVLGGDIEILRKQGEEVYNADLHADGAVIKFADTRAAKPVLKGDYVRVFLKIETEEKFRSIYGQFAEDGTVNTEVYEAPFNGLLAIVTDRNGVCWVLSYYRI</sequence>
<dbReference type="InterPro" id="IPR004360">
    <property type="entry name" value="Glyas_Fos-R_dOase_dom"/>
</dbReference>
<gene>
    <name evidence="2" type="ORF">CGZ75_17130</name>
</gene>
<dbReference type="AlphaFoldDB" id="A0A229NZ54"/>
<dbReference type="OrthoDB" id="9795306at2"/>
<dbReference type="Gene3D" id="3.10.180.10">
    <property type="entry name" value="2,3-Dihydroxybiphenyl 1,2-Dioxygenase, domain 1"/>
    <property type="match status" value="1"/>
</dbReference>
<feature type="domain" description="Glyoxalase/fosfomycin resistance/dioxygenase" evidence="1">
    <location>
        <begin position="2"/>
        <end position="116"/>
    </location>
</feature>
<reference evidence="2 3" key="1">
    <citation type="submission" date="2017-07" db="EMBL/GenBank/DDBJ databases">
        <title>Paenibacillus herberti R33 genome sequencing and assembly.</title>
        <authorList>
            <person name="Su W."/>
        </authorList>
    </citation>
    <scope>NUCLEOTIDE SEQUENCE [LARGE SCALE GENOMIC DNA]</scope>
    <source>
        <strain evidence="2 3">R33</strain>
    </source>
</reference>
<dbReference type="SUPFAM" id="SSF54593">
    <property type="entry name" value="Glyoxalase/Bleomycin resistance protein/Dihydroxybiphenyl dioxygenase"/>
    <property type="match status" value="1"/>
</dbReference>
<organism evidence="2 3">
    <name type="scientific">Paenibacillus herberti</name>
    <dbReference type="NCBI Taxonomy" id="1619309"/>
    <lineage>
        <taxon>Bacteria</taxon>
        <taxon>Bacillati</taxon>
        <taxon>Bacillota</taxon>
        <taxon>Bacilli</taxon>
        <taxon>Bacillales</taxon>
        <taxon>Paenibacillaceae</taxon>
        <taxon>Paenibacillus</taxon>
    </lineage>
</organism>